<evidence type="ECO:0000313" key="1">
    <source>
        <dbReference type="EMBL" id="MDF0590289.1"/>
    </source>
</evidence>
<reference evidence="1 2" key="1">
    <citation type="submission" date="2023-03" db="EMBL/GenBank/DDBJ databases">
        <title>WGS of Methanotrichaceae archaeon Mx.</title>
        <authorList>
            <person name="Sorokin D.Y."/>
            <person name="Merkel A.Y."/>
        </authorList>
    </citation>
    <scope>NUCLEOTIDE SEQUENCE [LARGE SCALE GENOMIC DNA]</scope>
    <source>
        <strain evidence="1 2">Mx</strain>
    </source>
</reference>
<keyword evidence="2" id="KW-1185">Reference proteome</keyword>
<name>A0ABT5X6G2_9EURY</name>
<organism evidence="1 2">
    <name type="scientific">Candidatus Methanocrinis natronophilus</name>
    <dbReference type="NCBI Taxonomy" id="3033396"/>
    <lineage>
        <taxon>Archaea</taxon>
        <taxon>Methanobacteriati</taxon>
        <taxon>Methanobacteriota</taxon>
        <taxon>Stenosarchaea group</taxon>
        <taxon>Methanomicrobia</taxon>
        <taxon>Methanotrichales</taxon>
        <taxon>Methanotrichaceae</taxon>
        <taxon>Methanocrinis</taxon>
    </lineage>
</organism>
<sequence>MENVFVGLCMTLFVIYVPSQGFEEGVDELSSELSLVILAGPVRFDVAVESLNQIYYRLWCGQFSPCLQISKMVMLYLFLFYGGDPTLRHYGENCLLHIIYII</sequence>
<proteinExistence type="predicted"/>
<gene>
    <name evidence="1" type="ORF">P0O15_03765</name>
</gene>
<dbReference type="EMBL" id="JARFPK010000010">
    <property type="protein sequence ID" value="MDF0590289.1"/>
    <property type="molecule type" value="Genomic_DNA"/>
</dbReference>
<accession>A0ABT5X6G2</accession>
<dbReference type="Proteomes" id="UP001220010">
    <property type="component" value="Unassembled WGS sequence"/>
</dbReference>
<evidence type="ECO:0000313" key="2">
    <source>
        <dbReference type="Proteomes" id="UP001220010"/>
    </source>
</evidence>
<comment type="caution">
    <text evidence="1">The sequence shown here is derived from an EMBL/GenBank/DDBJ whole genome shotgun (WGS) entry which is preliminary data.</text>
</comment>
<protein>
    <submittedName>
        <fullName evidence="1">Uncharacterized protein</fullName>
    </submittedName>
</protein>